<dbReference type="Pfam" id="PF02225">
    <property type="entry name" value="PA"/>
    <property type="match status" value="1"/>
</dbReference>
<dbReference type="OrthoDB" id="614750at2"/>
<dbReference type="EMBL" id="VIRS01000022">
    <property type="protein sequence ID" value="TQS41807.1"/>
    <property type="molecule type" value="Genomic_DNA"/>
</dbReference>
<dbReference type="AlphaFoldDB" id="A0A545AKF4"/>
<proteinExistence type="inferred from homology"/>
<dbReference type="InterPro" id="IPR015500">
    <property type="entry name" value="Peptidase_S8_subtilisin-rel"/>
</dbReference>
<gene>
    <name evidence="12" type="ORF">FL583_27620</name>
</gene>
<keyword evidence="13" id="KW-1185">Reference proteome</keyword>
<name>A0A545AKF4_9ACTN</name>
<dbReference type="Pfam" id="PF17766">
    <property type="entry name" value="fn3_6"/>
    <property type="match status" value="1"/>
</dbReference>
<dbReference type="InterPro" id="IPR003137">
    <property type="entry name" value="PA_domain"/>
</dbReference>
<dbReference type="GO" id="GO:0004252">
    <property type="term" value="F:serine-type endopeptidase activity"/>
    <property type="evidence" value="ECO:0007669"/>
    <property type="project" value="UniProtKB-UniRule"/>
</dbReference>
<dbReference type="InterPro" id="IPR000209">
    <property type="entry name" value="Peptidase_S8/S53_dom"/>
</dbReference>
<dbReference type="InterPro" id="IPR023828">
    <property type="entry name" value="Peptidase_S8_Ser-AS"/>
</dbReference>
<dbReference type="PANTHER" id="PTHR10795">
    <property type="entry name" value="PROPROTEIN CONVERTASE SUBTILISIN/KEXIN"/>
    <property type="match status" value="1"/>
</dbReference>
<dbReference type="Proteomes" id="UP000317982">
    <property type="component" value="Unassembled WGS sequence"/>
</dbReference>
<evidence type="ECO:0000313" key="12">
    <source>
        <dbReference type="EMBL" id="TQS41807.1"/>
    </source>
</evidence>
<dbReference type="InterPro" id="IPR041469">
    <property type="entry name" value="Subtilisin-like_FN3"/>
</dbReference>
<sequence length="945" mass="95330">MVLPGSAAQADVTPAVMHIVSLSDEPIAAYPGGREGLAGTRPRRGERVGLSSEAVRKYGEYLDRRRREVLAALPGVRPVYSYRWTVNGFAAELTPEQVAALRKLPGVRSVVRDSVHTLDAVSPAGTGEFLGLPGVGGAWASAGGVPRAGAGVVIGVVDTGVAAGSPSFAGGRPGAARYRGICDSGRIVDGFRCRGALSGGRWYLRGLGMKTADASDPRSPADADGHGTHAAAVAAGGADVPADLGAVSGVAPAARVASYKACWRVKGEATCATSDTVAAVDQAVSDGVDVLNVSIDGAAAAPVGEDPLSTSLYRAAQAGVFVAASAGNDGPAAGTAHGRPWITTVGAGTYDRHPAAAVRLGDGTRLTGAGLGAGVPDRPLVAGSECRKLDPADVRGKIVVCLRGGNSRLDKSEEVSRAGGVGMVLANPGVEAVAADRHSVPTVHIDSRTYQRLRAYLRSASAPTARLEPARMLSNGATRPEVAEFSARGPDGDALAPDLLAPGVDVLAADGEDSFGLRSGTSVATPQVAGAAALIRAEHPEWSPAAVKSALVTTADPTSISTQGGEIAGPAEYGAGALSVSAALDPGLVFDSAAAATAPYSAQNTPSITIGSLAGVRMVRRTVTNVGDAEETYRVQVDEPAGVEVAVEPRTLTLRPGERASFTVALRRVSAPYDQLAAGSLTWVSGSAGREAGSGAGREAGSGVGREAGSGVGREAGSGVGREAGSGAGREAGSGAGREAGSGHTVRVPVAVTPVVVAAPAQVPLGRELTVVPGFTGRLSARMVGPVPAVGHFARLTRGAAAHFTVRVPKDSALARFALDPADYPVGTDVDLAVYRRGVRVGRSGGPAARERVDLSTPGAGTYDVYVRLVAAPGTEPVAVRMDSYLVSAAYSDGEASAERTVTSGRPLRMNSPGPATPGRWLGRIEWSDGGTGQATTLISGSDAE</sequence>
<feature type="active site" description="Charge relay system" evidence="5 6">
    <location>
        <position position="158"/>
    </location>
</feature>
<dbReference type="Pfam" id="PF05922">
    <property type="entry name" value="Inhibitor_I9"/>
    <property type="match status" value="1"/>
</dbReference>
<dbReference type="InterPro" id="IPR045051">
    <property type="entry name" value="SBT"/>
</dbReference>
<feature type="region of interest" description="Disordered" evidence="7">
    <location>
        <begin position="688"/>
        <end position="745"/>
    </location>
</feature>
<reference evidence="12 13" key="1">
    <citation type="submission" date="2019-07" db="EMBL/GenBank/DDBJ databases">
        <title>Cryptosporangium phraense sp. nov., isolated from plant litter.</title>
        <authorList>
            <person name="Suriyachadkun C."/>
        </authorList>
    </citation>
    <scope>NUCLEOTIDE SEQUENCE [LARGE SCALE GENOMIC DNA]</scope>
    <source>
        <strain evidence="12 13">A-T 5661</strain>
    </source>
</reference>
<comment type="similarity">
    <text evidence="1 6">Belongs to the peptidase S8 family.</text>
</comment>
<dbReference type="PROSITE" id="PS00138">
    <property type="entry name" value="SUBTILASE_SER"/>
    <property type="match status" value="1"/>
</dbReference>
<evidence type="ECO:0000256" key="4">
    <source>
        <dbReference type="ARBA" id="ARBA00022825"/>
    </source>
</evidence>
<accession>A0A545AKF4</accession>
<dbReference type="GO" id="GO:0006508">
    <property type="term" value="P:proteolysis"/>
    <property type="evidence" value="ECO:0007669"/>
    <property type="project" value="UniProtKB-KW"/>
</dbReference>
<dbReference type="PRINTS" id="PR00723">
    <property type="entry name" value="SUBTILISIN"/>
</dbReference>
<evidence type="ECO:0000256" key="5">
    <source>
        <dbReference type="PIRSR" id="PIRSR615500-1"/>
    </source>
</evidence>
<dbReference type="Gene3D" id="3.50.30.30">
    <property type="match status" value="1"/>
</dbReference>
<dbReference type="Gene3D" id="3.40.50.200">
    <property type="entry name" value="Peptidase S8/S53 domain"/>
    <property type="match status" value="1"/>
</dbReference>
<feature type="domain" description="Subtilisin-like protease fibronectin type-III" evidence="11">
    <location>
        <begin position="604"/>
        <end position="687"/>
    </location>
</feature>
<feature type="domain" description="PA" evidence="9">
    <location>
        <begin position="379"/>
        <end position="452"/>
    </location>
</feature>
<evidence type="ECO:0000259" key="10">
    <source>
        <dbReference type="Pfam" id="PF05922"/>
    </source>
</evidence>
<dbReference type="InterPro" id="IPR010259">
    <property type="entry name" value="S8pro/Inhibitor_I9"/>
</dbReference>
<evidence type="ECO:0000259" key="11">
    <source>
        <dbReference type="Pfam" id="PF17766"/>
    </source>
</evidence>
<dbReference type="InterPro" id="IPR037045">
    <property type="entry name" value="S8pro/Inhibitor_I9_sf"/>
</dbReference>
<keyword evidence="2 6" id="KW-0645">Protease</keyword>
<dbReference type="Gene3D" id="3.30.70.80">
    <property type="entry name" value="Peptidase S8 propeptide/proteinase inhibitor I9"/>
    <property type="match status" value="1"/>
</dbReference>
<evidence type="ECO:0000259" key="8">
    <source>
        <dbReference type="Pfam" id="PF00082"/>
    </source>
</evidence>
<dbReference type="InterPro" id="IPR036852">
    <property type="entry name" value="Peptidase_S8/S53_dom_sf"/>
</dbReference>
<evidence type="ECO:0000313" key="13">
    <source>
        <dbReference type="Proteomes" id="UP000317982"/>
    </source>
</evidence>
<evidence type="ECO:0000256" key="1">
    <source>
        <dbReference type="ARBA" id="ARBA00011073"/>
    </source>
</evidence>
<comment type="caution">
    <text evidence="12">The sequence shown here is derived from an EMBL/GenBank/DDBJ whole genome shotgun (WGS) entry which is preliminary data.</text>
</comment>
<evidence type="ECO:0000256" key="3">
    <source>
        <dbReference type="ARBA" id="ARBA00022801"/>
    </source>
</evidence>
<protein>
    <submittedName>
        <fullName evidence="12">S8 family serine peptidase</fullName>
    </submittedName>
</protein>
<evidence type="ECO:0000259" key="9">
    <source>
        <dbReference type="Pfam" id="PF02225"/>
    </source>
</evidence>
<organism evidence="12 13">
    <name type="scientific">Cryptosporangium phraense</name>
    <dbReference type="NCBI Taxonomy" id="2593070"/>
    <lineage>
        <taxon>Bacteria</taxon>
        <taxon>Bacillati</taxon>
        <taxon>Actinomycetota</taxon>
        <taxon>Actinomycetes</taxon>
        <taxon>Cryptosporangiales</taxon>
        <taxon>Cryptosporangiaceae</taxon>
        <taxon>Cryptosporangium</taxon>
    </lineage>
</organism>
<dbReference type="SUPFAM" id="SSF52743">
    <property type="entry name" value="Subtilisin-like"/>
    <property type="match status" value="1"/>
</dbReference>
<keyword evidence="3 6" id="KW-0378">Hydrolase</keyword>
<evidence type="ECO:0000256" key="7">
    <source>
        <dbReference type="SAM" id="MobiDB-lite"/>
    </source>
</evidence>
<dbReference type="Pfam" id="PF00082">
    <property type="entry name" value="Peptidase_S8"/>
    <property type="match status" value="1"/>
</dbReference>
<evidence type="ECO:0000256" key="2">
    <source>
        <dbReference type="ARBA" id="ARBA00022670"/>
    </source>
</evidence>
<dbReference type="PROSITE" id="PS51892">
    <property type="entry name" value="SUBTILASE"/>
    <property type="match status" value="1"/>
</dbReference>
<feature type="active site" description="Charge relay system" evidence="5 6">
    <location>
        <position position="522"/>
    </location>
</feature>
<dbReference type="InParanoid" id="A0A545AKF4"/>
<feature type="domain" description="Peptidase S8/S53" evidence="8">
    <location>
        <begin position="149"/>
        <end position="576"/>
    </location>
</feature>
<feature type="compositionally biased region" description="Gly residues" evidence="7">
    <location>
        <begin position="692"/>
        <end position="740"/>
    </location>
</feature>
<dbReference type="Gene3D" id="2.60.40.2310">
    <property type="match status" value="1"/>
</dbReference>
<feature type="domain" description="Inhibitor I9" evidence="10">
    <location>
        <begin position="69"/>
        <end position="118"/>
    </location>
</feature>
<keyword evidence="4 6" id="KW-0720">Serine protease</keyword>
<evidence type="ECO:0000256" key="6">
    <source>
        <dbReference type="PROSITE-ProRule" id="PRU01240"/>
    </source>
</evidence>
<feature type="active site" description="Charge relay system" evidence="5 6">
    <location>
        <position position="226"/>
    </location>
</feature>
<dbReference type="CDD" id="cd02120">
    <property type="entry name" value="PA_subtilisin_like"/>
    <property type="match status" value="1"/>
</dbReference>